<feature type="signal peptide" evidence="1">
    <location>
        <begin position="1"/>
        <end position="26"/>
    </location>
</feature>
<feature type="chain" id="PRO_5045527940" description="Secreted protein" evidence="1">
    <location>
        <begin position="27"/>
        <end position="117"/>
    </location>
</feature>
<evidence type="ECO:0000256" key="1">
    <source>
        <dbReference type="SAM" id="SignalP"/>
    </source>
</evidence>
<keyword evidence="3" id="KW-1185">Reference proteome</keyword>
<sequence length="117" mass="12279">MRKKVMGALGVVVLAGLAFSSTPAVAAATASSGDVSVSAACSRGEKVKARESVKIRKTKSISGTALGLFPKGKNACSLKNEKAKWYDSKCGQGSDQFDYINYRGTKGWVPTTCIVLD</sequence>
<evidence type="ECO:0000313" key="3">
    <source>
        <dbReference type="Proteomes" id="UP001232755"/>
    </source>
</evidence>
<keyword evidence="1" id="KW-0732">Signal</keyword>
<accession>A0ABU0QRF8</accession>
<evidence type="ECO:0008006" key="4">
    <source>
        <dbReference type="Google" id="ProtNLM"/>
    </source>
</evidence>
<organism evidence="2 3">
    <name type="scientific">Streptomyces africanus</name>
    <dbReference type="NCBI Taxonomy" id="231024"/>
    <lineage>
        <taxon>Bacteria</taxon>
        <taxon>Bacillati</taxon>
        <taxon>Actinomycetota</taxon>
        <taxon>Actinomycetes</taxon>
        <taxon>Kitasatosporales</taxon>
        <taxon>Streptomycetaceae</taxon>
        <taxon>Streptomyces</taxon>
    </lineage>
</organism>
<dbReference type="EMBL" id="JAUSYP010000001">
    <property type="protein sequence ID" value="MDQ0749973.1"/>
    <property type="molecule type" value="Genomic_DNA"/>
</dbReference>
<gene>
    <name evidence="2" type="ORF">QF034_004204</name>
</gene>
<name>A0ABU0QRF8_9ACTN</name>
<dbReference type="Proteomes" id="UP001232755">
    <property type="component" value="Unassembled WGS sequence"/>
</dbReference>
<dbReference type="RefSeq" id="WP_307176439.1">
    <property type="nucleotide sequence ID" value="NZ_JAUSYP010000001.1"/>
</dbReference>
<comment type="caution">
    <text evidence="2">The sequence shown here is derived from an EMBL/GenBank/DDBJ whole genome shotgun (WGS) entry which is preliminary data.</text>
</comment>
<proteinExistence type="predicted"/>
<evidence type="ECO:0000313" key="2">
    <source>
        <dbReference type="EMBL" id="MDQ0749973.1"/>
    </source>
</evidence>
<protein>
    <recommendedName>
        <fullName evidence="4">Secreted protein</fullName>
    </recommendedName>
</protein>
<reference evidence="2 3" key="1">
    <citation type="submission" date="2023-07" db="EMBL/GenBank/DDBJ databases">
        <title>Comparative genomics of wheat-associated soil bacteria to identify genetic determinants of phenazine resistance.</title>
        <authorList>
            <person name="Mouncey N."/>
        </authorList>
    </citation>
    <scope>NUCLEOTIDE SEQUENCE [LARGE SCALE GENOMIC DNA]</scope>
    <source>
        <strain evidence="2 3">B3I12</strain>
    </source>
</reference>